<reference evidence="1 2" key="1">
    <citation type="submission" date="2020-06" db="EMBL/GenBank/DDBJ databases">
        <authorList>
            <person name="Qiu C."/>
            <person name="Liu Z."/>
        </authorList>
    </citation>
    <scope>NUCLEOTIDE SEQUENCE [LARGE SCALE GENOMIC DNA]</scope>
    <source>
        <strain evidence="1 2">EM 1</strain>
    </source>
</reference>
<evidence type="ECO:0000313" key="1">
    <source>
        <dbReference type="EMBL" id="NVO77565.1"/>
    </source>
</evidence>
<organism evidence="1 2">
    <name type="scientific">Undibacterium oligocarboniphilum</name>
    <dbReference type="NCBI Taxonomy" id="666702"/>
    <lineage>
        <taxon>Bacteria</taxon>
        <taxon>Pseudomonadati</taxon>
        <taxon>Pseudomonadota</taxon>
        <taxon>Betaproteobacteria</taxon>
        <taxon>Burkholderiales</taxon>
        <taxon>Oxalobacteraceae</taxon>
        <taxon>Undibacterium</taxon>
    </lineage>
</organism>
<accession>A0A850QJA6</accession>
<dbReference type="EMBL" id="JABXYJ010000003">
    <property type="protein sequence ID" value="NVO77565.1"/>
    <property type="molecule type" value="Genomic_DNA"/>
</dbReference>
<comment type="caution">
    <text evidence="1">The sequence shown here is derived from an EMBL/GenBank/DDBJ whole genome shotgun (WGS) entry which is preliminary data.</text>
</comment>
<proteinExistence type="predicted"/>
<keyword evidence="2" id="KW-1185">Reference proteome</keyword>
<dbReference type="AlphaFoldDB" id="A0A850QJA6"/>
<dbReference type="InterPro" id="IPR015424">
    <property type="entry name" value="PyrdxlP-dep_Trfase"/>
</dbReference>
<dbReference type="InterPro" id="IPR015421">
    <property type="entry name" value="PyrdxlP-dep_Trfase_major"/>
</dbReference>
<name>A0A850QJA6_9BURK</name>
<evidence type="ECO:0000313" key="2">
    <source>
        <dbReference type="Proteomes" id="UP000588051"/>
    </source>
</evidence>
<sequence length="499" mass="53256">MRQLGSCAALLVSGGDSRITPDPVTGRNKYGCLATPDTGVIALGSSTASSISEKGFRAAEALRLSCEQQLATASEAEVYRRQMDLVRGELLSLCGCAPDSGVEAVIAASGTDMHLLIAQLLQLPLTLMIDQAETGSGLAAALRGQHFSKDSTCLGGIPDTASISNWQGALQMLAARDETGQALTAGQMRESLFAAAEPVLAAGGQILCILTDVSKTGLIFPDIASLKALQQQWPQQVHVLVDACQFRIAQCSLQAYLRHGFMVALTGSKFLAGPTFSGALLLPASVAAILRSRSLPPGAQAYSVAGDWPASFAAAQSLPQQANFGLLLRWEAALAELRDFVRLDEQHIRDFLSDFKQAVLARLSSEPHFSVLPNPALDRSALHDSDSWDAEQSIFPFLLYRPISAGNRQLLNREQTMQIYLALQQPSASHRYQLGQPVLCELRDGIAVSALRLCVSAAMLSAARQKPVAQQLIDDALAALDQLAVLISAMQQPPNTSRL</sequence>
<dbReference type="Gene3D" id="3.40.640.10">
    <property type="entry name" value="Type I PLP-dependent aspartate aminotransferase-like (Major domain)"/>
    <property type="match status" value="1"/>
</dbReference>
<dbReference type="SUPFAM" id="SSF53383">
    <property type="entry name" value="PLP-dependent transferases"/>
    <property type="match status" value="1"/>
</dbReference>
<gene>
    <name evidence="1" type="ORF">HV832_06945</name>
</gene>
<protein>
    <submittedName>
        <fullName evidence="1">Uncharacterized protein</fullName>
    </submittedName>
</protein>
<dbReference type="RefSeq" id="WP_176802822.1">
    <property type="nucleotide sequence ID" value="NZ_JABXYJ010000003.1"/>
</dbReference>
<dbReference type="Proteomes" id="UP000588051">
    <property type="component" value="Unassembled WGS sequence"/>
</dbReference>